<accession>A0ABT3ARJ9</accession>
<dbReference type="EMBL" id="JAOWLB010000036">
    <property type="protein sequence ID" value="MCV2891315.1"/>
    <property type="molecule type" value="Genomic_DNA"/>
</dbReference>
<dbReference type="PANTHER" id="PTHR38439">
    <property type="entry name" value="AURACYANIN-B"/>
    <property type="match status" value="1"/>
</dbReference>
<keyword evidence="1" id="KW-0479">Metal-binding</keyword>
<evidence type="ECO:0000256" key="3">
    <source>
        <dbReference type="SAM" id="MobiDB-lite"/>
    </source>
</evidence>
<dbReference type="CDD" id="cd04211">
    <property type="entry name" value="Cupredoxin_like_2"/>
    <property type="match status" value="1"/>
</dbReference>
<dbReference type="Gene3D" id="2.60.40.420">
    <property type="entry name" value="Cupredoxins - blue copper proteins"/>
    <property type="match status" value="1"/>
</dbReference>
<dbReference type="PROSITE" id="PS00079">
    <property type="entry name" value="MULTICOPPER_OXIDASE1"/>
    <property type="match status" value="1"/>
</dbReference>
<keyword evidence="2" id="KW-0186">Copper</keyword>
<dbReference type="InterPro" id="IPR008972">
    <property type="entry name" value="Cupredoxin"/>
</dbReference>
<feature type="signal peptide" evidence="4">
    <location>
        <begin position="1"/>
        <end position="19"/>
    </location>
</feature>
<feature type="domain" description="Blue (type 1) copper" evidence="5">
    <location>
        <begin position="59"/>
        <end position="160"/>
    </location>
</feature>
<evidence type="ECO:0000256" key="1">
    <source>
        <dbReference type="ARBA" id="ARBA00022723"/>
    </source>
</evidence>
<keyword evidence="7" id="KW-1185">Reference proteome</keyword>
<evidence type="ECO:0000313" key="6">
    <source>
        <dbReference type="EMBL" id="MCV2891315.1"/>
    </source>
</evidence>
<protein>
    <submittedName>
        <fullName evidence="6">Cupredoxin family protein</fullName>
    </submittedName>
</protein>
<keyword evidence="4" id="KW-0732">Signal</keyword>
<dbReference type="SUPFAM" id="SSF49503">
    <property type="entry name" value="Cupredoxins"/>
    <property type="match status" value="1"/>
</dbReference>
<reference evidence="6 7" key="1">
    <citation type="submission" date="2022-10" db="EMBL/GenBank/DDBJ databases">
        <title>Ruegeria sp. nov., isolated from ocean surface sediments.</title>
        <authorList>
            <person name="He W."/>
            <person name="Xue H.-P."/>
            <person name="Zhang D.-F."/>
        </authorList>
    </citation>
    <scope>NUCLEOTIDE SEQUENCE [LARGE SCALE GENOMIC DNA]</scope>
    <source>
        <strain evidence="6 7">XHP0148</strain>
    </source>
</reference>
<evidence type="ECO:0000256" key="2">
    <source>
        <dbReference type="ARBA" id="ARBA00023008"/>
    </source>
</evidence>
<dbReference type="Proteomes" id="UP001320899">
    <property type="component" value="Unassembled WGS sequence"/>
</dbReference>
<gene>
    <name evidence="6" type="ORF">OE747_23605</name>
</gene>
<dbReference type="Pfam" id="PF00127">
    <property type="entry name" value="Copper-bind"/>
    <property type="match status" value="1"/>
</dbReference>
<comment type="caution">
    <text evidence="6">The sequence shown here is derived from an EMBL/GenBank/DDBJ whole genome shotgun (WGS) entry which is preliminary data.</text>
</comment>
<sequence length="160" mass="17517">MKTAITALAIMLAPTLALAGGTHSGGHGHQEGMAVGKPAETSPTRTVKVVMKEDYEGENVYIFDQKELIFSAGETVRLHIVNEGEEVHEFVMDTMHANAEHKEMMARFPEMEHDDPNAVRLEPGEEAEILWTFANPGTFEFACLLPGHYEGGMHGALVVN</sequence>
<proteinExistence type="predicted"/>
<dbReference type="InterPro" id="IPR033138">
    <property type="entry name" value="Cu_oxidase_CS"/>
</dbReference>
<dbReference type="InterPro" id="IPR050845">
    <property type="entry name" value="Cu-binding_ET"/>
</dbReference>
<dbReference type="PANTHER" id="PTHR38439:SF3">
    <property type="entry name" value="COPPER-RESISTANT CUPROPROTEIN COPI"/>
    <property type="match status" value="1"/>
</dbReference>
<evidence type="ECO:0000313" key="7">
    <source>
        <dbReference type="Proteomes" id="UP001320899"/>
    </source>
</evidence>
<organism evidence="6 7">
    <name type="scientific">Ruegeria aquimaris</name>
    <dbReference type="NCBI Taxonomy" id="2984333"/>
    <lineage>
        <taxon>Bacteria</taxon>
        <taxon>Pseudomonadati</taxon>
        <taxon>Pseudomonadota</taxon>
        <taxon>Alphaproteobacteria</taxon>
        <taxon>Rhodobacterales</taxon>
        <taxon>Roseobacteraceae</taxon>
        <taxon>Ruegeria</taxon>
    </lineage>
</organism>
<name>A0ABT3ARJ9_9RHOB</name>
<evidence type="ECO:0000259" key="5">
    <source>
        <dbReference type="Pfam" id="PF00127"/>
    </source>
</evidence>
<evidence type="ECO:0000256" key="4">
    <source>
        <dbReference type="SAM" id="SignalP"/>
    </source>
</evidence>
<feature type="chain" id="PRO_5046663702" evidence="4">
    <location>
        <begin position="20"/>
        <end position="160"/>
    </location>
</feature>
<feature type="region of interest" description="Disordered" evidence="3">
    <location>
        <begin position="22"/>
        <end position="42"/>
    </location>
</feature>
<dbReference type="RefSeq" id="WP_263830914.1">
    <property type="nucleotide sequence ID" value="NZ_JAOWLB010000036.1"/>
</dbReference>
<dbReference type="InterPro" id="IPR000923">
    <property type="entry name" value="BlueCu_1"/>
</dbReference>